<dbReference type="Pfam" id="PF01593">
    <property type="entry name" value="Amino_oxidase"/>
    <property type="match status" value="1"/>
</dbReference>
<dbReference type="EMBL" id="JBIGHZ010000001">
    <property type="protein sequence ID" value="MFG6447344.1"/>
    <property type="molecule type" value="Genomic_DNA"/>
</dbReference>
<reference evidence="2 3" key="1">
    <citation type="submission" date="2024-08" db="EMBL/GenBank/DDBJ databases">
        <authorList>
            <person name="Lu H."/>
        </authorList>
    </citation>
    <scope>NUCLEOTIDE SEQUENCE [LARGE SCALE GENOMIC DNA]</scope>
    <source>
        <strain evidence="2 3">BYS180W</strain>
    </source>
</reference>
<dbReference type="Proteomes" id="UP001606099">
    <property type="component" value="Unassembled WGS sequence"/>
</dbReference>
<proteinExistence type="predicted"/>
<sequence>MPPPPSTSTALSRRHLLQASAAWLLAGCQGDPAPQLRWVGPSPERGHLLREPAQRQRLISQARQQTPRRSTVLVAGGGVAGLSCARALHSSGVDVALLELEDEAGGNARGHQLQGLPCPLGAHYLPVPDGPHGEPVRQLLAELGIARLELGRWRYDERHLCHSPQERVFHQGQWFEGLLPPPDGPAAQQQRTRFEAALQRVRGIGFAMPTHALPWRAEHAALDAQTFAHWLDQQGLTDPLLRWYLDYVCLDDYGAPAHTVSAWAGLQYFASRHGGATHSEHEAVLTWPEGNAYLTRRMAQGLSEQLHTARVVLAAEATRHGVTLLAYNTHTQSTEHWQGQALVLATPLFISERLLLNPPDALRSAAQQQQRAPWLVANLLLDGPLLERVGAPPAWDNVLAHHSALGYVNAQHQRLTPEPLRGAQLITAYQALSPARRPWLLQSAPHEALAQVLEPLLTVHPDLREQLRAAHLTRWGHAMSIPTPGLRSHPALTALQQAHGRLHFAHADLSSYSVFEEAQAQGLRAARQVRMGLG</sequence>
<protein>
    <submittedName>
        <fullName evidence="2">FAD-dependent oxidoreductase</fullName>
    </submittedName>
</protein>
<dbReference type="SUPFAM" id="SSF51905">
    <property type="entry name" value="FAD/NAD(P)-binding domain"/>
    <property type="match status" value="1"/>
</dbReference>
<comment type="caution">
    <text evidence="2">The sequence shown here is derived from an EMBL/GenBank/DDBJ whole genome shotgun (WGS) entry which is preliminary data.</text>
</comment>
<name>A0ABW7FSP3_9BURK</name>
<evidence type="ECO:0000259" key="1">
    <source>
        <dbReference type="Pfam" id="PF01593"/>
    </source>
</evidence>
<dbReference type="Gene3D" id="3.50.50.60">
    <property type="entry name" value="FAD/NAD(P)-binding domain"/>
    <property type="match status" value="1"/>
</dbReference>
<organism evidence="2 3">
    <name type="scientific">Roseateles rivi</name>
    <dbReference type="NCBI Taxonomy" id="3299028"/>
    <lineage>
        <taxon>Bacteria</taxon>
        <taxon>Pseudomonadati</taxon>
        <taxon>Pseudomonadota</taxon>
        <taxon>Betaproteobacteria</taxon>
        <taxon>Burkholderiales</taxon>
        <taxon>Sphaerotilaceae</taxon>
        <taxon>Roseateles</taxon>
    </lineage>
</organism>
<feature type="domain" description="Amine oxidase" evidence="1">
    <location>
        <begin position="79"/>
        <end position="529"/>
    </location>
</feature>
<gene>
    <name evidence="2" type="ORF">ACG0Z6_03700</name>
</gene>
<evidence type="ECO:0000313" key="2">
    <source>
        <dbReference type="EMBL" id="MFG6447344.1"/>
    </source>
</evidence>
<evidence type="ECO:0000313" key="3">
    <source>
        <dbReference type="Proteomes" id="UP001606099"/>
    </source>
</evidence>
<dbReference type="InterPro" id="IPR050464">
    <property type="entry name" value="Zeta_carotene_desat/Oxidored"/>
</dbReference>
<dbReference type="InterPro" id="IPR002937">
    <property type="entry name" value="Amino_oxidase"/>
</dbReference>
<dbReference type="PANTHER" id="PTHR42923">
    <property type="entry name" value="PROTOPORPHYRINOGEN OXIDASE"/>
    <property type="match status" value="1"/>
</dbReference>
<accession>A0ABW7FSP3</accession>
<dbReference type="InterPro" id="IPR036188">
    <property type="entry name" value="FAD/NAD-bd_sf"/>
</dbReference>
<keyword evidence="3" id="KW-1185">Reference proteome</keyword>
<dbReference type="RefSeq" id="WP_394458710.1">
    <property type="nucleotide sequence ID" value="NZ_JBIGHZ010000001.1"/>
</dbReference>